<dbReference type="KEGG" id="elq:Ga0102493_111120"/>
<dbReference type="RefSeq" id="WP_034905969.1">
    <property type="nucleotide sequence ID" value="NZ_CP017057.1"/>
</dbReference>
<keyword evidence="11" id="KW-1185">Reference proteome</keyword>
<dbReference type="PANTHER" id="PTHR43884:SF12">
    <property type="entry name" value="ISOVALERYL-COA DEHYDROGENASE, MITOCHONDRIAL-RELATED"/>
    <property type="match status" value="1"/>
</dbReference>
<accession>A0A074MCZ6</accession>
<proteinExistence type="inferred from homology"/>
<dbReference type="Gene3D" id="2.40.110.10">
    <property type="entry name" value="Butyryl-CoA Dehydrogenase, subunit A, domain 2"/>
    <property type="match status" value="1"/>
</dbReference>
<dbReference type="Pfam" id="PF00441">
    <property type="entry name" value="Acyl-CoA_dh_1"/>
    <property type="match status" value="1"/>
</dbReference>
<sequence length="389" mass="42087">MDFQLTDEQRELQETARKFARAELPALARDMEQKDYPVPADMLRTYGEMGFLGVNLPVEYGGLGLGHLEALLVLEEFAKISNAVAFPVFEALVGPVRTIERFGSDEMKARVLPEVIRGEKVVAVSMSEPDAGTALTDLKTRAVADGNGYVVNGYKRWTSGGGHSDYYVTYCRFSDDPGAKGIGAILLEKDMEGMQFGKREELLGFRGIPTADYAIEDVKVPGANVIIGAGGFGKLMSAFGLERCGNATQSLGVAAAALEAATQYVQEREAFGKPIIDFQAVQLKIAEMAMKVEAARLLIHRAAANAANQPDGLPTVYESSVAKCYANEIVRDVTAMGVQVMGGYGYHKEYGMEQRLRDGFGWGIAGGTTDVQKTNIAAALIGRRFNQRA</sequence>
<dbReference type="Pfam" id="PF02771">
    <property type="entry name" value="Acyl-CoA_dh_N"/>
    <property type="match status" value="1"/>
</dbReference>
<keyword evidence="5 6" id="KW-0560">Oxidoreductase</keyword>
<dbReference type="EMBL" id="JMIX01000012">
    <property type="protein sequence ID" value="KEO90600.1"/>
    <property type="molecule type" value="Genomic_DNA"/>
</dbReference>
<reference evidence="10 11" key="1">
    <citation type="submission" date="2014-04" db="EMBL/GenBank/DDBJ databases">
        <title>A comprehensive comparison of genomes of Erythrobacter spp. Strains.</title>
        <authorList>
            <person name="Zheng Q."/>
        </authorList>
    </citation>
    <scope>NUCLEOTIDE SEQUENCE [LARGE SCALE GENOMIC DNA]</scope>
    <source>
        <strain evidence="10 11">DSM 8509</strain>
    </source>
</reference>
<dbReference type="InterPro" id="IPR037069">
    <property type="entry name" value="AcylCoA_DH/ox_N_sf"/>
</dbReference>
<dbReference type="InterPro" id="IPR036250">
    <property type="entry name" value="AcylCo_DH-like_C"/>
</dbReference>
<evidence type="ECO:0000256" key="6">
    <source>
        <dbReference type="RuleBase" id="RU362125"/>
    </source>
</evidence>
<dbReference type="InterPro" id="IPR013786">
    <property type="entry name" value="AcylCoA_DH/ox_N"/>
</dbReference>
<gene>
    <name evidence="10" type="ORF">EH32_01905</name>
</gene>
<keyword evidence="4 6" id="KW-0274">FAD</keyword>
<dbReference type="Gene3D" id="1.10.540.10">
    <property type="entry name" value="Acyl-CoA dehydrogenase/oxidase, N-terminal domain"/>
    <property type="match status" value="1"/>
</dbReference>
<comment type="cofactor">
    <cofactor evidence="1 6">
        <name>FAD</name>
        <dbReference type="ChEBI" id="CHEBI:57692"/>
    </cofactor>
</comment>
<dbReference type="PATRIC" id="fig|39960.10.peg.186"/>
<comment type="similarity">
    <text evidence="2 6">Belongs to the acyl-CoA dehydrogenase family.</text>
</comment>
<dbReference type="InterPro" id="IPR006091">
    <property type="entry name" value="Acyl-CoA_Oxase/DH_mid-dom"/>
</dbReference>
<evidence type="ECO:0000256" key="4">
    <source>
        <dbReference type="ARBA" id="ARBA00022827"/>
    </source>
</evidence>
<dbReference type="InterPro" id="IPR009075">
    <property type="entry name" value="AcylCo_DH/oxidase_C"/>
</dbReference>
<dbReference type="Proteomes" id="UP000027866">
    <property type="component" value="Unassembled WGS sequence"/>
</dbReference>
<dbReference type="GO" id="GO:0003995">
    <property type="term" value="F:acyl-CoA dehydrogenase activity"/>
    <property type="evidence" value="ECO:0007669"/>
    <property type="project" value="TreeGrafter"/>
</dbReference>
<dbReference type="Gene3D" id="1.20.140.10">
    <property type="entry name" value="Butyryl-CoA Dehydrogenase, subunit A, domain 3"/>
    <property type="match status" value="1"/>
</dbReference>
<dbReference type="AlphaFoldDB" id="A0A074MCZ6"/>
<dbReference type="Pfam" id="PF02770">
    <property type="entry name" value="Acyl-CoA_dh_M"/>
    <property type="match status" value="1"/>
</dbReference>
<evidence type="ECO:0000313" key="11">
    <source>
        <dbReference type="Proteomes" id="UP000027866"/>
    </source>
</evidence>
<dbReference type="PANTHER" id="PTHR43884">
    <property type="entry name" value="ACYL-COA DEHYDROGENASE"/>
    <property type="match status" value="1"/>
</dbReference>
<evidence type="ECO:0000256" key="3">
    <source>
        <dbReference type="ARBA" id="ARBA00022630"/>
    </source>
</evidence>
<feature type="domain" description="Acyl-CoA dehydrogenase/oxidase N-terminal" evidence="9">
    <location>
        <begin position="6"/>
        <end position="119"/>
    </location>
</feature>
<protein>
    <submittedName>
        <fullName evidence="10">Butyryl-CoA dehydrogenase</fullName>
    </submittedName>
</protein>
<feature type="domain" description="Acyl-CoA oxidase/dehydrogenase middle" evidence="8">
    <location>
        <begin position="123"/>
        <end position="218"/>
    </location>
</feature>
<evidence type="ECO:0000259" key="9">
    <source>
        <dbReference type="Pfam" id="PF02771"/>
    </source>
</evidence>
<dbReference type="FunFam" id="1.20.140.10:FF:000001">
    <property type="entry name" value="Acyl-CoA dehydrogenase"/>
    <property type="match status" value="1"/>
</dbReference>
<evidence type="ECO:0000256" key="1">
    <source>
        <dbReference type="ARBA" id="ARBA00001974"/>
    </source>
</evidence>
<dbReference type="SUPFAM" id="SSF47203">
    <property type="entry name" value="Acyl-CoA dehydrogenase C-terminal domain-like"/>
    <property type="match status" value="1"/>
</dbReference>
<evidence type="ECO:0000256" key="5">
    <source>
        <dbReference type="ARBA" id="ARBA00023002"/>
    </source>
</evidence>
<name>A0A074MCZ6_9SPHN</name>
<evidence type="ECO:0000256" key="2">
    <source>
        <dbReference type="ARBA" id="ARBA00009347"/>
    </source>
</evidence>
<keyword evidence="3 6" id="KW-0285">Flavoprotein</keyword>
<dbReference type="SUPFAM" id="SSF56645">
    <property type="entry name" value="Acyl-CoA dehydrogenase NM domain-like"/>
    <property type="match status" value="1"/>
</dbReference>
<comment type="caution">
    <text evidence="10">The sequence shown here is derived from an EMBL/GenBank/DDBJ whole genome shotgun (WGS) entry which is preliminary data.</text>
</comment>
<dbReference type="PIRSF" id="PIRSF016578">
    <property type="entry name" value="HsaA"/>
    <property type="match status" value="1"/>
</dbReference>
<dbReference type="InterPro" id="IPR046373">
    <property type="entry name" value="Acyl-CoA_Oxase/DH_mid-dom_sf"/>
</dbReference>
<evidence type="ECO:0000259" key="7">
    <source>
        <dbReference type="Pfam" id="PF00441"/>
    </source>
</evidence>
<dbReference type="OrthoDB" id="7459120at2"/>
<dbReference type="InterPro" id="IPR009100">
    <property type="entry name" value="AcylCoA_DH/oxidase_NM_dom_sf"/>
</dbReference>
<dbReference type="GO" id="GO:0050660">
    <property type="term" value="F:flavin adenine dinucleotide binding"/>
    <property type="evidence" value="ECO:0007669"/>
    <property type="project" value="InterPro"/>
</dbReference>
<organism evidence="10 11">
    <name type="scientific">Erythrobacter litoralis</name>
    <dbReference type="NCBI Taxonomy" id="39960"/>
    <lineage>
        <taxon>Bacteria</taxon>
        <taxon>Pseudomonadati</taxon>
        <taxon>Pseudomonadota</taxon>
        <taxon>Alphaproteobacteria</taxon>
        <taxon>Sphingomonadales</taxon>
        <taxon>Erythrobacteraceae</taxon>
        <taxon>Erythrobacter/Porphyrobacter group</taxon>
        <taxon>Erythrobacter</taxon>
    </lineage>
</organism>
<evidence type="ECO:0000259" key="8">
    <source>
        <dbReference type="Pfam" id="PF02770"/>
    </source>
</evidence>
<feature type="domain" description="Acyl-CoA dehydrogenase/oxidase C-terminal" evidence="7">
    <location>
        <begin position="230"/>
        <end position="380"/>
    </location>
</feature>
<evidence type="ECO:0000313" key="10">
    <source>
        <dbReference type="EMBL" id="KEO90600.1"/>
    </source>
</evidence>